<dbReference type="InterPro" id="IPR045478">
    <property type="entry name" value="Exportin-5_C"/>
</dbReference>
<dbReference type="PANTHER" id="PTHR11223">
    <property type="entry name" value="EXPORTIN 1/5"/>
    <property type="match status" value="1"/>
</dbReference>
<dbReference type="Pfam" id="PF08389">
    <property type="entry name" value="Xpo1"/>
    <property type="match status" value="1"/>
</dbReference>
<dbReference type="Gene3D" id="1.25.10.10">
    <property type="entry name" value="Leucine-rich Repeat Variant"/>
    <property type="match status" value="1"/>
</dbReference>
<evidence type="ECO:0000313" key="3">
    <source>
        <dbReference type="Proteomes" id="UP000887540"/>
    </source>
</evidence>
<dbReference type="GO" id="GO:0005634">
    <property type="term" value="C:nucleus"/>
    <property type="evidence" value="ECO:0007669"/>
    <property type="project" value="TreeGrafter"/>
</dbReference>
<evidence type="ECO:0000259" key="2">
    <source>
        <dbReference type="Pfam" id="PF19273"/>
    </source>
</evidence>
<dbReference type="InterPro" id="IPR011989">
    <property type="entry name" value="ARM-like"/>
</dbReference>
<reference evidence="4" key="1">
    <citation type="submission" date="2022-11" db="UniProtKB">
        <authorList>
            <consortium name="WormBaseParasite"/>
        </authorList>
    </citation>
    <scope>IDENTIFICATION</scope>
</reference>
<dbReference type="GO" id="GO:0006611">
    <property type="term" value="P:protein export from nucleus"/>
    <property type="evidence" value="ECO:0007669"/>
    <property type="project" value="InterPro"/>
</dbReference>
<dbReference type="Proteomes" id="UP000887540">
    <property type="component" value="Unplaced"/>
</dbReference>
<dbReference type="InterPro" id="IPR016024">
    <property type="entry name" value="ARM-type_fold"/>
</dbReference>
<dbReference type="GO" id="GO:0006405">
    <property type="term" value="P:RNA export from nucleus"/>
    <property type="evidence" value="ECO:0007669"/>
    <property type="project" value="TreeGrafter"/>
</dbReference>
<dbReference type="PANTHER" id="PTHR11223:SF3">
    <property type="entry name" value="EXPORTIN-5"/>
    <property type="match status" value="1"/>
</dbReference>
<dbReference type="GO" id="GO:0005049">
    <property type="term" value="F:nuclear export signal receptor activity"/>
    <property type="evidence" value="ECO:0007669"/>
    <property type="project" value="InterPro"/>
</dbReference>
<protein>
    <submittedName>
        <fullName evidence="4">Uncharacterized protein</fullName>
    </submittedName>
</protein>
<dbReference type="GO" id="GO:0005737">
    <property type="term" value="C:cytoplasm"/>
    <property type="evidence" value="ECO:0007669"/>
    <property type="project" value="TreeGrafter"/>
</dbReference>
<dbReference type="WBParaSite" id="ACRNAN_Path_1230.g4800.t1">
    <property type="protein sequence ID" value="ACRNAN_Path_1230.g4800.t1"/>
    <property type="gene ID" value="ACRNAN_Path_1230.g4800"/>
</dbReference>
<feature type="domain" description="Exportin-1/Importin-beta-like" evidence="1">
    <location>
        <begin position="109"/>
        <end position="262"/>
    </location>
</feature>
<dbReference type="AlphaFoldDB" id="A0A914BXV3"/>
<dbReference type="GO" id="GO:0042565">
    <property type="term" value="C:RNA nuclear export complex"/>
    <property type="evidence" value="ECO:0007669"/>
    <property type="project" value="TreeGrafter"/>
</dbReference>
<feature type="domain" description="Exportin-5 C-terminal" evidence="2">
    <location>
        <begin position="307"/>
        <end position="1070"/>
    </location>
</feature>
<dbReference type="SUPFAM" id="SSF48371">
    <property type="entry name" value="ARM repeat"/>
    <property type="match status" value="1"/>
</dbReference>
<sequence length="1117" mass="128073">MTVLSNEVNEVIYAVRAIHDISTPNSQRFHYTQGLELLKESDPSRTIPLAFQLVTNEDRLVQHLGWNIIEHTIRYKWGELNPEMRIAIRNGCWQHLSHEQPLIHVADANVRTALARSIVYMIEQEWPQNWPELITQFEAIVKDQRLVAPCQTVFYVLRRLIEDIVTLSNLEDIARRKDLNNALVSSMTQIFDMTISRVRQCIIDNSESSYLLAKTAIELLSESVEWVVGKILEDFIDPIVEILCAYLRVTQFGIYEHAAKCLYKIAARKRATKTETPIVVSMFQDAPMQAILSASSLAAEVSSASADHYRYLKTLCDLLSALGVHLSDVWGHIKHPPPNFANYLTAISALFKHPSIYIRTEMAQALITFVVHDEISKTDEFIRCIVEILPHVPQIMERVGSINETSSLTSHYSRMDYEDEYGYMHDFTQLRDRCIRLIRESTRTHFTLLFNVIADWMNKRCLAETKEVRISEWESMKRFISNILQEAYNLHLVTPEVEQKFVLFFDSVVSRLQTLDDARVINEMLSIASALFSIFDNHPTRIPMMLFQLKSFLLLENLNNENKELLEMKRHCISLILRMVSSYSKLIVPYAQDVLNVVIEAADRVSIMQRAQLVQVLGALSNLATSPEEQRVFLQSAIQEHIQFLQSDTFLNAVSSSANFLAYIGLTVPAPQNDLEAKETFKAHLQTIEGVMSQVKADEDKPNPLFSLILPVIPQIFRLVRSLFGFHRPEILSLIDSTYGKSVVDITQSDKVSIATALSDIEIPSSQSTSTMDSVDHLRRFISDLHEITHSIIGLLGSKYASEFYAQVISSELASGTLESIEYLPDFRLRIWIRKAWKPLICSCPAKHAAMIVPFLTMFTTHLHGLLKKRWEAVESVDYDAEPTEEELFMENMTTVLSREVTTFFKSLVLGDATVIRDDKKYLNQDILTPLFQSIYKEKQIFENIVATLCLLVICRDTQTAIKAVPIAKTIVNQCCEIFNEQIALNILIYVIRGLQVHGTDEFAQGSMLTLIYNVYSSFRRRFPNVLDILKQVPEANEQTVDAFDKRITELSLRPEKTPEKVKRDAVRKFFRPLIPMNIGDQHKRPIRLRTLPPLQKNEKMAVEEEDQLYLLENLFS</sequence>
<dbReference type="GO" id="GO:0003723">
    <property type="term" value="F:RNA binding"/>
    <property type="evidence" value="ECO:0007669"/>
    <property type="project" value="TreeGrafter"/>
</dbReference>
<proteinExistence type="predicted"/>
<name>A0A914BXV3_9BILA</name>
<accession>A0A914BXV3</accession>
<dbReference type="InterPro" id="IPR013598">
    <property type="entry name" value="Exportin-1/Importin-b-like"/>
</dbReference>
<organism evidence="3 4">
    <name type="scientific">Acrobeloides nanus</name>
    <dbReference type="NCBI Taxonomy" id="290746"/>
    <lineage>
        <taxon>Eukaryota</taxon>
        <taxon>Metazoa</taxon>
        <taxon>Ecdysozoa</taxon>
        <taxon>Nematoda</taxon>
        <taxon>Chromadorea</taxon>
        <taxon>Rhabditida</taxon>
        <taxon>Tylenchina</taxon>
        <taxon>Cephalobomorpha</taxon>
        <taxon>Cephaloboidea</taxon>
        <taxon>Cephalobidae</taxon>
        <taxon>Acrobeloides</taxon>
    </lineage>
</organism>
<dbReference type="Pfam" id="PF19273">
    <property type="entry name" value="Exportin-5"/>
    <property type="match status" value="1"/>
</dbReference>
<evidence type="ECO:0000259" key="1">
    <source>
        <dbReference type="Pfam" id="PF08389"/>
    </source>
</evidence>
<keyword evidence="3" id="KW-1185">Reference proteome</keyword>
<evidence type="ECO:0000313" key="4">
    <source>
        <dbReference type="WBParaSite" id="ACRNAN_Path_1230.g4800.t1"/>
    </source>
</evidence>
<dbReference type="InterPro" id="IPR045065">
    <property type="entry name" value="XPO1/5"/>
</dbReference>